<dbReference type="GO" id="GO:0003697">
    <property type="term" value="F:single-stranded DNA binding"/>
    <property type="evidence" value="ECO:0007669"/>
    <property type="project" value="TreeGrafter"/>
</dbReference>
<dbReference type="Gene3D" id="3.30.1640.10">
    <property type="entry name" value="mini-chromosome maintenance (MCM) complex, chain A, domain 1"/>
    <property type="match status" value="1"/>
</dbReference>
<dbReference type="GO" id="GO:0042555">
    <property type="term" value="C:MCM complex"/>
    <property type="evidence" value="ECO:0007669"/>
    <property type="project" value="TreeGrafter"/>
</dbReference>
<dbReference type="CDD" id="cd17761">
    <property type="entry name" value="MCM_arch"/>
    <property type="match status" value="1"/>
</dbReference>
<dbReference type="InterPro" id="IPR003593">
    <property type="entry name" value="AAA+_ATPase"/>
</dbReference>
<dbReference type="GeneID" id="76206072"/>
<dbReference type="InterPro" id="IPR031327">
    <property type="entry name" value="MCM"/>
</dbReference>
<keyword evidence="5" id="KW-0378">Hydrolase</keyword>
<dbReference type="EMBL" id="AP026830">
    <property type="protein sequence ID" value="BDR91424.1"/>
    <property type="molecule type" value="Genomic_DNA"/>
</dbReference>
<reference evidence="14" key="3">
    <citation type="submission" date="2022-09" db="EMBL/GenBank/DDBJ databases">
        <title>Complete genome sequence of Vulcanisaeta souniana.</title>
        <authorList>
            <person name="Kato S."/>
            <person name="Itoh T."/>
            <person name="Ohkuma M."/>
        </authorList>
    </citation>
    <scope>NUCLEOTIDE SEQUENCE [LARGE SCALE GENOMIC DNA]</scope>
    <source>
        <strain evidence="14">JCM 11219</strain>
    </source>
</reference>
<keyword evidence="8 9" id="KW-0238">DNA-binding</keyword>
<dbReference type="PROSITE" id="PS50051">
    <property type="entry name" value="MCM_2"/>
    <property type="match status" value="1"/>
</dbReference>
<dbReference type="NCBIfam" id="NF040949">
    <property type="entry name" value="minchrom_main_MCM"/>
    <property type="match status" value="1"/>
</dbReference>
<keyword evidence="4 9" id="KW-0547">Nucleotide-binding</keyword>
<proteinExistence type="inferred from homology"/>
<dbReference type="GO" id="GO:0005524">
    <property type="term" value="F:ATP binding"/>
    <property type="evidence" value="ECO:0007669"/>
    <property type="project" value="UniProtKB-KW"/>
</dbReference>
<dbReference type="InterPro" id="IPR012340">
    <property type="entry name" value="NA-bd_OB-fold"/>
</dbReference>
<dbReference type="Pfam" id="PF17207">
    <property type="entry name" value="MCM_OB"/>
    <property type="match status" value="1"/>
</dbReference>
<dbReference type="PANTHER" id="PTHR11630:SF66">
    <property type="entry name" value="DNA REPLICATION LICENSING FACTOR MCM4"/>
    <property type="match status" value="1"/>
</dbReference>
<dbReference type="AlphaFoldDB" id="A0A830EFZ4"/>
<dbReference type="Gene3D" id="2.20.28.10">
    <property type="match status" value="1"/>
</dbReference>
<evidence type="ECO:0000313" key="13">
    <source>
        <dbReference type="Proteomes" id="UP000657075"/>
    </source>
</evidence>
<dbReference type="Proteomes" id="UP000657075">
    <property type="component" value="Unassembled WGS sequence"/>
</dbReference>
<organism evidence="12 13">
    <name type="scientific">Vulcanisaeta souniana JCM 11219</name>
    <dbReference type="NCBI Taxonomy" id="1293586"/>
    <lineage>
        <taxon>Archaea</taxon>
        <taxon>Thermoproteota</taxon>
        <taxon>Thermoprotei</taxon>
        <taxon>Thermoproteales</taxon>
        <taxon>Thermoproteaceae</taxon>
        <taxon>Vulcanisaeta</taxon>
    </lineage>
</organism>
<dbReference type="EC" id="3.6.4.12" evidence="2"/>
<comment type="similarity">
    <text evidence="1 9">Belongs to the MCM family.</text>
</comment>
<name>A0A830EFZ4_9CREN</name>
<dbReference type="SUPFAM" id="SSF52540">
    <property type="entry name" value="P-loop containing nucleoside triphosphate hydrolases"/>
    <property type="match status" value="1"/>
</dbReference>
<evidence type="ECO:0000259" key="10">
    <source>
        <dbReference type="PROSITE" id="PS50051"/>
    </source>
</evidence>
<dbReference type="Pfam" id="PF14551">
    <property type="entry name" value="MCM_N"/>
    <property type="match status" value="1"/>
</dbReference>
<dbReference type="PRINTS" id="PR01657">
    <property type="entry name" value="MCMFAMILY"/>
</dbReference>
<evidence type="ECO:0000256" key="4">
    <source>
        <dbReference type="ARBA" id="ARBA00022741"/>
    </source>
</evidence>
<evidence type="ECO:0000313" key="11">
    <source>
        <dbReference type="EMBL" id="BDR91424.1"/>
    </source>
</evidence>
<dbReference type="InterPro" id="IPR036388">
    <property type="entry name" value="WH-like_DNA-bd_sf"/>
</dbReference>
<dbReference type="InterPro" id="IPR041562">
    <property type="entry name" value="MCM_lid"/>
</dbReference>
<accession>A0A830EFZ4</accession>
<keyword evidence="6" id="KW-0347">Helicase</keyword>
<dbReference type="SMART" id="SM00350">
    <property type="entry name" value="MCM"/>
    <property type="match status" value="1"/>
</dbReference>
<keyword evidence="3" id="KW-0235">DNA replication</keyword>
<dbReference type="Gene3D" id="3.40.50.300">
    <property type="entry name" value="P-loop containing nucleotide triphosphate hydrolases"/>
    <property type="match status" value="1"/>
</dbReference>
<sequence>MTEPEVAEVSLDTLVQGLRGFIESSDRYIDEINNMIIQRKRSLVIDFHDLLISNKDLADMLLERPQLIVQAGSEAVRQAITERDPELAKSVRNFYMRFRRLPESLPIRRLRSEVLGKLIMVEGIITRQTPPKHYLRKSVFRCSQCGYEVEIPQPTTGFVQPPKRCPKCGAFNSMVFAEERSEFIDWQKVIVQEKPEELPPGQLPRSIEAILLDDLVDTVKPGDRVYLVGIMNLDLADLRKGRPPVVSSFMEVNFVESQQRELVEIEITPEDEKKILELSKMPDVRERIIKSIAPSIYGMEDIKESIACLLFSGVPKVYPDGIRVRGDIHILLVGDPGMAKTQLLRFVTKIAPRAVYTTGKGSSAAGLTAAVVREKDTGEFYLEAGALVLADTGVAVIDEIDKMDTKDRVAIHEALEQQTVSIAKAGIVATLNARCSVLAAANPAFGRYLPNRTVAENVDLPVTLLSRFDLIFIIRDEPNLDRDKAIAEHITTLHAGEVPEGFADIIPPDLLRKYIAYARKHIRPALTPEARDRVVQFYVQMRAKSREPDSPIAITARQLEALIRLAEAEAKMRLSPVVEAEDADRAIRLFMKYLSSVGIDVESGKIDIDIIMTGKPKSTQERMALIMNLLAQLEESSGGKPVRIEDLYKEAESAGLDRQAVDKAINMLLKSGDIYMPKPGYVKRVLV</sequence>
<evidence type="ECO:0000256" key="7">
    <source>
        <dbReference type="ARBA" id="ARBA00022840"/>
    </source>
</evidence>
<evidence type="ECO:0000256" key="8">
    <source>
        <dbReference type="ARBA" id="ARBA00023125"/>
    </source>
</evidence>
<dbReference type="RefSeq" id="WP_188602741.1">
    <property type="nucleotide sequence ID" value="NZ_AP026830.1"/>
</dbReference>
<protein>
    <recommendedName>
        <fullName evidence="2">DNA helicase</fullName>
        <ecNumber evidence="2">3.6.4.12</ecNumber>
    </recommendedName>
</protein>
<dbReference type="Proteomes" id="UP001060771">
    <property type="component" value="Chromosome"/>
</dbReference>
<evidence type="ECO:0000256" key="6">
    <source>
        <dbReference type="ARBA" id="ARBA00022806"/>
    </source>
</evidence>
<keyword evidence="14" id="KW-1185">Reference proteome</keyword>
<feature type="domain" description="MCM C-terminal AAA(+) ATPase" evidence="10">
    <location>
        <begin position="284"/>
        <end position="490"/>
    </location>
</feature>
<reference evidence="11" key="4">
    <citation type="journal article" date="2023" name="Microbiol. Resour. Announc.">
        <title>Complete Genome Sequence of Vulcanisaeta souniana Strain IC-059, a Hyperthermophilic Archaeon Isolated from Hot Spring Water in Japan.</title>
        <authorList>
            <person name="Kato S."/>
            <person name="Itoh T."/>
            <person name="Wu L."/>
            <person name="Ma J."/>
            <person name="Ohkuma M."/>
        </authorList>
    </citation>
    <scope>NUCLEOTIDE SEQUENCE</scope>
    <source>
        <strain evidence="11">JCM 11219</strain>
    </source>
</reference>
<evidence type="ECO:0000256" key="5">
    <source>
        <dbReference type="ARBA" id="ARBA00022801"/>
    </source>
</evidence>
<gene>
    <name evidence="12" type="ORF">GCM10007112_07390</name>
    <name evidence="11" type="ORF">Vsou_05170</name>
</gene>
<dbReference type="FunFam" id="3.40.50.300:FF:000826">
    <property type="entry name" value="Replicative DNA helicase Mcm"/>
    <property type="match status" value="1"/>
</dbReference>
<dbReference type="EMBL" id="BMNM01000002">
    <property type="protein sequence ID" value="GGI73047.1"/>
    <property type="molecule type" value="Genomic_DNA"/>
</dbReference>
<dbReference type="InterPro" id="IPR001208">
    <property type="entry name" value="MCM_dom"/>
</dbReference>
<dbReference type="Pfam" id="PF00493">
    <property type="entry name" value="MCM"/>
    <property type="match status" value="1"/>
</dbReference>
<dbReference type="Gene3D" id="1.10.10.10">
    <property type="entry name" value="Winged helix-like DNA-binding domain superfamily/Winged helix DNA-binding domain"/>
    <property type="match status" value="1"/>
</dbReference>
<evidence type="ECO:0000256" key="1">
    <source>
        <dbReference type="ARBA" id="ARBA00008010"/>
    </source>
</evidence>
<dbReference type="InterPro" id="IPR027417">
    <property type="entry name" value="P-loop_NTPase"/>
</dbReference>
<reference evidence="12" key="2">
    <citation type="submission" date="2020-09" db="EMBL/GenBank/DDBJ databases">
        <authorList>
            <person name="Sun Q."/>
            <person name="Ohkuma M."/>
        </authorList>
    </citation>
    <scope>NUCLEOTIDE SEQUENCE</scope>
    <source>
        <strain evidence="12">JCM 11219</strain>
    </source>
</reference>
<dbReference type="SUPFAM" id="SSF50249">
    <property type="entry name" value="Nucleic acid-binding proteins"/>
    <property type="match status" value="1"/>
</dbReference>
<dbReference type="InterPro" id="IPR027925">
    <property type="entry name" value="MCM_N"/>
</dbReference>
<dbReference type="OrthoDB" id="6747at2157"/>
<evidence type="ECO:0000256" key="2">
    <source>
        <dbReference type="ARBA" id="ARBA00012551"/>
    </source>
</evidence>
<evidence type="ECO:0000256" key="3">
    <source>
        <dbReference type="ARBA" id="ARBA00022705"/>
    </source>
</evidence>
<dbReference type="FunFam" id="2.20.28.10:FF:000003">
    <property type="entry name" value="DNA helicase"/>
    <property type="match status" value="1"/>
</dbReference>
<dbReference type="Gene3D" id="2.40.50.140">
    <property type="entry name" value="Nucleic acid-binding proteins"/>
    <property type="match status" value="1"/>
</dbReference>
<evidence type="ECO:0000313" key="14">
    <source>
        <dbReference type="Proteomes" id="UP001060771"/>
    </source>
</evidence>
<dbReference type="Pfam" id="PF17855">
    <property type="entry name" value="MCM_lid"/>
    <property type="match status" value="1"/>
</dbReference>
<dbReference type="GO" id="GO:0016787">
    <property type="term" value="F:hydrolase activity"/>
    <property type="evidence" value="ECO:0007669"/>
    <property type="project" value="UniProtKB-KW"/>
</dbReference>
<dbReference type="GO" id="GO:0017116">
    <property type="term" value="F:single-stranded DNA helicase activity"/>
    <property type="evidence" value="ECO:0007669"/>
    <property type="project" value="TreeGrafter"/>
</dbReference>
<dbReference type="SMART" id="SM00382">
    <property type="entry name" value="AAA"/>
    <property type="match status" value="1"/>
</dbReference>
<dbReference type="PANTHER" id="PTHR11630">
    <property type="entry name" value="DNA REPLICATION LICENSING FACTOR MCM FAMILY MEMBER"/>
    <property type="match status" value="1"/>
</dbReference>
<evidence type="ECO:0000313" key="12">
    <source>
        <dbReference type="EMBL" id="GGI73047.1"/>
    </source>
</evidence>
<keyword evidence="7 9" id="KW-0067">ATP-binding</keyword>
<reference evidence="12" key="1">
    <citation type="journal article" date="2014" name="Int. J. Syst. Evol. Microbiol.">
        <title>Complete genome sequence of Corynebacterium casei LMG S-19264T (=DSM 44701T), isolated from a smear-ripened cheese.</title>
        <authorList>
            <consortium name="US DOE Joint Genome Institute (JGI-PGF)"/>
            <person name="Walter F."/>
            <person name="Albersmeier A."/>
            <person name="Kalinowski J."/>
            <person name="Ruckert C."/>
        </authorList>
    </citation>
    <scope>NUCLEOTIDE SEQUENCE</scope>
    <source>
        <strain evidence="12">JCM 11219</strain>
    </source>
</reference>
<evidence type="ECO:0000256" key="9">
    <source>
        <dbReference type="RuleBase" id="RU004070"/>
    </source>
</evidence>
<dbReference type="InterPro" id="IPR033762">
    <property type="entry name" value="MCM_OB"/>
</dbReference>
<dbReference type="GO" id="GO:0006260">
    <property type="term" value="P:DNA replication"/>
    <property type="evidence" value="ECO:0007669"/>
    <property type="project" value="UniProtKB-KW"/>
</dbReference>